<keyword evidence="1" id="KW-0472">Membrane</keyword>
<keyword evidence="1" id="KW-1133">Transmembrane helix</keyword>
<dbReference type="Proteomes" id="UP000683246">
    <property type="component" value="Chromosome"/>
</dbReference>
<dbReference type="AlphaFoldDB" id="A0A8J8MME4"/>
<protein>
    <submittedName>
        <fullName evidence="2">Uncharacterized protein</fullName>
    </submittedName>
</protein>
<accession>A0A8J8MME4</accession>
<feature type="transmembrane region" description="Helical" evidence="1">
    <location>
        <begin position="9"/>
        <end position="27"/>
    </location>
</feature>
<evidence type="ECO:0000256" key="1">
    <source>
        <dbReference type="SAM" id="Phobius"/>
    </source>
</evidence>
<sequence>MKNQKSQRYIIFLLLAVATASILFFILRNRENMYDDIIEADLLASITSNEGFKFRDCPWLASPETLQDSNLVPKIEPVTVGIRGNQSIIIPKYSIKFTELDSTARVEYMFDKDRFYRGTYVFQFERYDEYERVTKLVLKMIINKYGESPIRSNINEFFSGSLDSDGKSWRSEEDGSFIKVSNFPTTEGELAVDSDSGYYYLGISVYYKMAGFDEYNS</sequence>
<proteinExistence type="predicted"/>
<evidence type="ECO:0000313" key="2">
    <source>
        <dbReference type="EMBL" id="QUI24425.1"/>
    </source>
</evidence>
<dbReference type="KEGG" id="vpy:HZI73_19915"/>
<dbReference type="RefSeq" id="WP_212695120.1">
    <property type="nucleotide sequence ID" value="NZ_CP058649.1"/>
</dbReference>
<reference evidence="2" key="1">
    <citation type="submission" date="2020-07" db="EMBL/GenBank/DDBJ databases">
        <title>Vallitalea pronyensis genome.</title>
        <authorList>
            <person name="Postec A."/>
        </authorList>
    </citation>
    <scope>NUCLEOTIDE SEQUENCE</scope>
    <source>
        <strain evidence="2">FatNI3</strain>
    </source>
</reference>
<dbReference type="EMBL" id="CP058649">
    <property type="protein sequence ID" value="QUI24425.1"/>
    <property type="molecule type" value="Genomic_DNA"/>
</dbReference>
<keyword evidence="3" id="KW-1185">Reference proteome</keyword>
<gene>
    <name evidence="2" type="ORF">HZI73_19915</name>
</gene>
<evidence type="ECO:0000313" key="3">
    <source>
        <dbReference type="Proteomes" id="UP000683246"/>
    </source>
</evidence>
<name>A0A8J8MME4_9FIRM</name>
<keyword evidence="1" id="KW-0812">Transmembrane</keyword>
<organism evidence="2 3">
    <name type="scientific">Vallitalea pronyensis</name>
    <dbReference type="NCBI Taxonomy" id="1348613"/>
    <lineage>
        <taxon>Bacteria</taxon>
        <taxon>Bacillati</taxon>
        <taxon>Bacillota</taxon>
        <taxon>Clostridia</taxon>
        <taxon>Lachnospirales</taxon>
        <taxon>Vallitaleaceae</taxon>
        <taxon>Vallitalea</taxon>
    </lineage>
</organism>